<dbReference type="Gene3D" id="3.40.50.150">
    <property type="entry name" value="Vaccinia Virus protein VP39"/>
    <property type="match status" value="1"/>
</dbReference>
<dbReference type="OrthoDB" id="9812600at2"/>
<dbReference type="RefSeq" id="WP_146383200.1">
    <property type="nucleotide sequence ID" value="NZ_VOEJ01000009.1"/>
</dbReference>
<accession>A0A563U2F3</accession>
<dbReference type="PANTHER" id="PTHR34203">
    <property type="entry name" value="METHYLTRANSFERASE, FKBM FAMILY PROTEIN"/>
    <property type="match status" value="1"/>
</dbReference>
<dbReference type="Proteomes" id="UP000320042">
    <property type="component" value="Unassembled WGS sequence"/>
</dbReference>
<organism evidence="2 3">
    <name type="scientific">Mucilaginibacter pallidiroseus</name>
    <dbReference type="NCBI Taxonomy" id="2599295"/>
    <lineage>
        <taxon>Bacteria</taxon>
        <taxon>Pseudomonadati</taxon>
        <taxon>Bacteroidota</taxon>
        <taxon>Sphingobacteriia</taxon>
        <taxon>Sphingobacteriales</taxon>
        <taxon>Sphingobacteriaceae</taxon>
        <taxon>Mucilaginibacter</taxon>
    </lineage>
</organism>
<sequence>MPLITRFIYPLSLRARISYKLYRFFNNLNDKNVRLQFANHIKLDVSKTDFGHKSIIFNGFYELKLTRQLVEHAKKGGVMVDVGANYGYYTCLWAAQNPNNKVIAFEASPPNVAPLINNITKNGLNSQVTVLPMAAGKEKGEMKFSLGGHADQTGWGGFTIMDDDGAVVVPVDTLDAYAEKYNMDKIDLLKIDTEGADTWVLYGAERLLREKRIAHIYYEHNVSRMQLLNIGEDDSINFLHDCDYTVVRQSANDYYAYPNK</sequence>
<dbReference type="GO" id="GO:0008168">
    <property type="term" value="F:methyltransferase activity"/>
    <property type="evidence" value="ECO:0007669"/>
    <property type="project" value="UniProtKB-KW"/>
</dbReference>
<protein>
    <submittedName>
        <fullName evidence="2">FkbM family methyltransferase</fullName>
    </submittedName>
</protein>
<dbReference type="InterPro" id="IPR052514">
    <property type="entry name" value="SAM-dependent_MTase"/>
</dbReference>
<keyword evidence="3" id="KW-1185">Reference proteome</keyword>
<reference evidence="2 3" key="1">
    <citation type="submission" date="2019-07" db="EMBL/GenBank/DDBJ databases">
        <authorList>
            <person name="Kim J."/>
        </authorList>
    </citation>
    <scope>NUCLEOTIDE SEQUENCE [LARGE SCALE GENOMIC DNA]</scope>
    <source>
        <strain evidence="3">dk17</strain>
    </source>
</reference>
<evidence type="ECO:0000313" key="3">
    <source>
        <dbReference type="Proteomes" id="UP000320042"/>
    </source>
</evidence>
<dbReference type="NCBIfam" id="TIGR01444">
    <property type="entry name" value="fkbM_fam"/>
    <property type="match status" value="1"/>
</dbReference>
<dbReference type="InterPro" id="IPR029063">
    <property type="entry name" value="SAM-dependent_MTases_sf"/>
</dbReference>
<feature type="domain" description="Methyltransferase FkbM" evidence="1">
    <location>
        <begin position="81"/>
        <end position="244"/>
    </location>
</feature>
<dbReference type="SUPFAM" id="SSF53335">
    <property type="entry name" value="S-adenosyl-L-methionine-dependent methyltransferases"/>
    <property type="match status" value="1"/>
</dbReference>
<evidence type="ECO:0000313" key="2">
    <source>
        <dbReference type="EMBL" id="TWR25229.1"/>
    </source>
</evidence>
<dbReference type="Pfam" id="PF05050">
    <property type="entry name" value="Methyltransf_21"/>
    <property type="match status" value="1"/>
</dbReference>
<dbReference type="InterPro" id="IPR006342">
    <property type="entry name" value="FkbM_mtfrase"/>
</dbReference>
<dbReference type="PANTHER" id="PTHR34203:SF15">
    <property type="entry name" value="SLL1173 PROTEIN"/>
    <property type="match status" value="1"/>
</dbReference>
<keyword evidence="2" id="KW-0489">Methyltransferase</keyword>
<evidence type="ECO:0000259" key="1">
    <source>
        <dbReference type="Pfam" id="PF05050"/>
    </source>
</evidence>
<dbReference type="EMBL" id="VOEJ01000009">
    <property type="protein sequence ID" value="TWR25229.1"/>
    <property type="molecule type" value="Genomic_DNA"/>
</dbReference>
<dbReference type="GO" id="GO:0032259">
    <property type="term" value="P:methylation"/>
    <property type="evidence" value="ECO:0007669"/>
    <property type="project" value="UniProtKB-KW"/>
</dbReference>
<dbReference type="AlphaFoldDB" id="A0A563U2F3"/>
<proteinExistence type="predicted"/>
<gene>
    <name evidence="2" type="ORF">FPZ43_17315</name>
</gene>
<name>A0A563U2F3_9SPHI</name>
<keyword evidence="2" id="KW-0808">Transferase</keyword>
<comment type="caution">
    <text evidence="2">The sequence shown here is derived from an EMBL/GenBank/DDBJ whole genome shotgun (WGS) entry which is preliminary data.</text>
</comment>